<dbReference type="AlphaFoldDB" id="A0A4Q9KEK2"/>
<keyword evidence="4 6" id="KW-0472">Membrane</keyword>
<feature type="transmembrane region" description="Helical" evidence="6">
    <location>
        <begin position="69"/>
        <end position="88"/>
    </location>
</feature>
<feature type="region of interest" description="Disordered" evidence="5">
    <location>
        <begin position="1"/>
        <end position="27"/>
    </location>
</feature>
<comment type="caution">
    <text evidence="7">The sequence shown here is derived from an EMBL/GenBank/DDBJ whole genome shotgun (WGS) entry which is preliminary data.</text>
</comment>
<organism evidence="7 8">
    <name type="scientific">Propioniciclava sinopodophylli</name>
    <dbReference type="NCBI Taxonomy" id="1837344"/>
    <lineage>
        <taxon>Bacteria</taxon>
        <taxon>Bacillati</taxon>
        <taxon>Actinomycetota</taxon>
        <taxon>Actinomycetes</taxon>
        <taxon>Propionibacteriales</taxon>
        <taxon>Propionibacteriaceae</taxon>
        <taxon>Propioniciclava</taxon>
    </lineage>
</organism>
<proteinExistence type="predicted"/>
<comment type="subcellular location">
    <subcellularLocation>
        <location evidence="1">Membrane</location>
        <topology evidence="1">Multi-pass membrane protein</topology>
    </subcellularLocation>
</comment>
<name>A0A4Q9KEK2_9ACTN</name>
<keyword evidence="8" id="KW-1185">Reference proteome</keyword>
<dbReference type="EMBL" id="SDMQ01000004">
    <property type="protein sequence ID" value="TBT85846.1"/>
    <property type="molecule type" value="Genomic_DNA"/>
</dbReference>
<dbReference type="GO" id="GO:0016020">
    <property type="term" value="C:membrane"/>
    <property type="evidence" value="ECO:0007669"/>
    <property type="project" value="UniProtKB-SubCell"/>
</dbReference>
<gene>
    <name evidence="7" type="ORF">ET989_05160</name>
</gene>
<dbReference type="OrthoDB" id="9811701at2"/>
<dbReference type="PANTHER" id="PTHR30249">
    <property type="entry name" value="PUTATIVE SEROTONIN TRANSPORTER"/>
    <property type="match status" value="1"/>
</dbReference>
<feature type="transmembrane region" description="Helical" evidence="6">
    <location>
        <begin position="181"/>
        <end position="202"/>
    </location>
</feature>
<reference evidence="7 8" key="1">
    <citation type="submission" date="2019-01" db="EMBL/GenBank/DDBJ databases">
        <title>Lactibacter flavus gen. nov., sp. nov., a novel bacterium of the family Propionibacteriaceae isolated from raw milk and dairy products.</title>
        <authorList>
            <person name="Huptas C."/>
            <person name="Wenning M."/>
            <person name="Breitenwieser F."/>
            <person name="Doll E."/>
            <person name="Von Neubeck M."/>
            <person name="Busse H.-J."/>
            <person name="Scherer S."/>
        </authorList>
    </citation>
    <scope>NUCLEOTIDE SEQUENCE [LARGE SCALE GENOMIC DNA]</scope>
    <source>
        <strain evidence="7 8">KCTC 33808</strain>
    </source>
</reference>
<evidence type="ECO:0000256" key="1">
    <source>
        <dbReference type="ARBA" id="ARBA00004141"/>
    </source>
</evidence>
<dbReference type="PANTHER" id="PTHR30249:SF0">
    <property type="entry name" value="PLASTIDAL GLYCOLATE_GLYCERATE TRANSLOCATOR 1, CHLOROPLASTIC"/>
    <property type="match status" value="1"/>
</dbReference>
<accession>A0A4Q9KEK2</accession>
<keyword evidence="3 6" id="KW-1133">Transmembrane helix</keyword>
<dbReference type="Pfam" id="PF04172">
    <property type="entry name" value="LrgB"/>
    <property type="match status" value="1"/>
</dbReference>
<dbReference type="InterPro" id="IPR007300">
    <property type="entry name" value="CidB/LrgB"/>
</dbReference>
<dbReference type="Proteomes" id="UP000292373">
    <property type="component" value="Unassembled WGS sequence"/>
</dbReference>
<feature type="transmembrane region" description="Helical" evidence="6">
    <location>
        <begin position="38"/>
        <end position="57"/>
    </location>
</feature>
<protein>
    <submittedName>
        <fullName evidence="7">LrgB family protein</fullName>
    </submittedName>
</protein>
<evidence type="ECO:0000256" key="5">
    <source>
        <dbReference type="SAM" id="MobiDB-lite"/>
    </source>
</evidence>
<evidence type="ECO:0000256" key="3">
    <source>
        <dbReference type="ARBA" id="ARBA00022989"/>
    </source>
</evidence>
<evidence type="ECO:0000256" key="4">
    <source>
        <dbReference type="ARBA" id="ARBA00023136"/>
    </source>
</evidence>
<evidence type="ECO:0000256" key="2">
    <source>
        <dbReference type="ARBA" id="ARBA00022692"/>
    </source>
</evidence>
<evidence type="ECO:0000313" key="7">
    <source>
        <dbReference type="EMBL" id="TBT85846.1"/>
    </source>
</evidence>
<evidence type="ECO:0000256" key="6">
    <source>
        <dbReference type="SAM" id="Phobius"/>
    </source>
</evidence>
<keyword evidence="2 6" id="KW-0812">Transmembrane</keyword>
<evidence type="ECO:0000313" key="8">
    <source>
        <dbReference type="Proteomes" id="UP000292373"/>
    </source>
</evidence>
<feature type="compositionally biased region" description="Pro residues" evidence="5">
    <location>
        <begin position="1"/>
        <end position="11"/>
    </location>
</feature>
<sequence>MGALRAPPPADPAAHHRDRDQHRAGRGRYRLHGVRERASILTILLGPATVALALPLHRQASHVKEAAPMVLGAVLVGAFFSIISGYWVTLWLGGSTELAASMAPKSATTPIAMALAEQIGGLAPLAVLFVMVAGLAGAVIGPKILDLVRVTDPRARGLAMGVASHGVGTSRAFQEGQTQGAFSGLAMGLTGLTVSLIITWLVP</sequence>
<feature type="transmembrane region" description="Helical" evidence="6">
    <location>
        <begin position="119"/>
        <end position="140"/>
    </location>
</feature>
<feature type="compositionally biased region" description="Basic and acidic residues" evidence="5">
    <location>
        <begin position="13"/>
        <end position="23"/>
    </location>
</feature>